<name>A0A379CC50_9PAST</name>
<dbReference type="PANTHER" id="PTHR47738">
    <property type="entry name" value="PTS SYSTEM FRUCTOSE-LIKE EIIA COMPONENT-RELATED"/>
    <property type="match status" value="1"/>
</dbReference>
<dbReference type="Pfam" id="PF00359">
    <property type="entry name" value="PTS_EIIA_2"/>
    <property type="match status" value="1"/>
</dbReference>
<sequence>MKLTDYLKPELIQLGMNFSSKKRALETIGTLVTDYLIQDETENDHSDVDCFACLFKREKLGSTCINYGIALPHAKLPNWNGDKPIAVFLQLENPIDFETADNREIDLIFAVIFPDKEDDEYQNSLQQIVKVLNNKQLAKLLRTTQSLEDIWTIFEQATLPEEELDEENKEDISSQPKDE</sequence>
<dbReference type="CDD" id="cd00211">
    <property type="entry name" value="PTS_IIA_fru"/>
    <property type="match status" value="1"/>
</dbReference>
<dbReference type="Proteomes" id="UP000255417">
    <property type="component" value="Unassembled WGS sequence"/>
</dbReference>
<dbReference type="GO" id="GO:0030295">
    <property type="term" value="F:protein kinase activator activity"/>
    <property type="evidence" value="ECO:0007669"/>
    <property type="project" value="TreeGrafter"/>
</dbReference>
<evidence type="ECO:0000313" key="2">
    <source>
        <dbReference type="EMBL" id="SUB59306.1"/>
    </source>
</evidence>
<accession>A0A379CC50</accession>
<dbReference type="EC" id="2.7.1.-" evidence="2"/>
<dbReference type="InterPro" id="IPR016152">
    <property type="entry name" value="PTrfase/Anion_transptr"/>
</dbReference>
<organism evidence="2 3">
    <name type="scientific">Phocoenobacter uteri</name>
    <dbReference type="NCBI Taxonomy" id="146806"/>
    <lineage>
        <taxon>Bacteria</taxon>
        <taxon>Pseudomonadati</taxon>
        <taxon>Pseudomonadota</taxon>
        <taxon>Gammaproteobacteria</taxon>
        <taxon>Pasteurellales</taxon>
        <taxon>Pasteurellaceae</taxon>
        <taxon>Phocoenobacter</taxon>
    </lineage>
</organism>
<dbReference type="PROSITE" id="PS51094">
    <property type="entry name" value="PTS_EIIA_TYPE_2"/>
    <property type="match status" value="1"/>
</dbReference>
<dbReference type="RefSeq" id="WP_115315789.1">
    <property type="nucleotide sequence ID" value="NZ_LWIF01000001.1"/>
</dbReference>
<dbReference type="GO" id="GO:0016740">
    <property type="term" value="F:transferase activity"/>
    <property type="evidence" value="ECO:0007669"/>
    <property type="project" value="UniProtKB-KW"/>
</dbReference>
<keyword evidence="2" id="KW-0808">Transferase</keyword>
<dbReference type="InterPro" id="IPR051541">
    <property type="entry name" value="PTS_SugarTrans_NitroReg"/>
</dbReference>
<dbReference type="EMBL" id="UGTA01000001">
    <property type="protein sequence ID" value="SUB59306.1"/>
    <property type="molecule type" value="Genomic_DNA"/>
</dbReference>
<dbReference type="SUPFAM" id="SSF55804">
    <property type="entry name" value="Phoshotransferase/anion transport protein"/>
    <property type="match status" value="1"/>
</dbReference>
<reference evidence="2 3" key="1">
    <citation type="submission" date="2018-06" db="EMBL/GenBank/DDBJ databases">
        <authorList>
            <consortium name="Pathogen Informatics"/>
            <person name="Doyle S."/>
        </authorList>
    </citation>
    <scope>NUCLEOTIDE SEQUENCE [LARGE SCALE GENOMIC DNA]</scope>
    <source>
        <strain evidence="2 3">NCTC12872</strain>
    </source>
</reference>
<dbReference type="PANTHER" id="PTHR47738:SF1">
    <property type="entry name" value="NITROGEN REGULATORY PROTEIN"/>
    <property type="match status" value="1"/>
</dbReference>
<dbReference type="OrthoDB" id="95460at2"/>
<gene>
    <name evidence="2" type="primary">ptsN</name>
    <name evidence="2" type="ORF">NCTC12872_01290</name>
</gene>
<evidence type="ECO:0000313" key="3">
    <source>
        <dbReference type="Proteomes" id="UP000255417"/>
    </source>
</evidence>
<protein>
    <submittedName>
        <fullName evidence="2">Nitrogen regulatory protein</fullName>
        <ecNumber evidence="2">2.7.1.-</ecNumber>
    </submittedName>
</protein>
<proteinExistence type="predicted"/>
<dbReference type="AlphaFoldDB" id="A0A379CC50"/>
<evidence type="ECO:0000259" key="1">
    <source>
        <dbReference type="PROSITE" id="PS51094"/>
    </source>
</evidence>
<dbReference type="Gene3D" id="3.40.930.10">
    <property type="entry name" value="Mannitol-specific EII, Chain A"/>
    <property type="match status" value="1"/>
</dbReference>
<feature type="domain" description="PTS EIIA type-2" evidence="1">
    <location>
        <begin position="5"/>
        <end position="157"/>
    </location>
</feature>
<keyword evidence="3" id="KW-1185">Reference proteome</keyword>
<dbReference type="InterPro" id="IPR002178">
    <property type="entry name" value="PTS_EIIA_type-2_dom"/>
</dbReference>